<reference evidence="2" key="1">
    <citation type="submission" date="2018-05" db="EMBL/GenBank/DDBJ databases">
        <authorList>
            <person name="Lanie J.A."/>
            <person name="Ng W.-L."/>
            <person name="Kazmierczak K.M."/>
            <person name="Andrzejewski T.M."/>
            <person name="Davidsen T.M."/>
            <person name="Wayne K.J."/>
            <person name="Tettelin H."/>
            <person name="Glass J.I."/>
            <person name="Rusch D."/>
            <person name="Podicherti R."/>
            <person name="Tsui H.-C.T."/>
            <person name="Winkler M.E."/>
        </authorList>
    </citation>
    <scope>NUCLEOTIDE SEQUENCE</scope>
</reference>
<evidence type="ECO:0000256" key="1">
    <source>
        <dbReference type="SAM" id="Phobius"/>
    </source>
</evidence>
<keyword evidence="1" id="KW-0472">Membrane</keyword>
<feature type="transmembrane region" description="Helical" evidence="1">
    <location>
        <begin position="48"/>
        <end position="66"/>
    </location>
</feature>
<accession>A0A382T9H2</accession>
<proteinExistence type="predicted"/>
<name>A0A382T9H2_9ZZZZ</name>
<keyword evidence="1" id="KW-0812">Transmembrane</keyword>
<dbReference type="AlphaFoldDB" id="A0A382T9H2"/>
<feature type="transmembrane region" description="Helical" evidence="1">
    <location>
        <begin position="7"/>
        <end position="28"/>
    </location>
</feature>
<dbReference type="EMBL" id="UINC01134444">
    <property type="protein sequence ID" value="SVD17991.1"/>
    <property type="molecule type" value="Genomic_DNA"/>
</dbReference>
<protein>
    <submittedName>
        <fullName evidence="2">Uncharacterized protein</fullName>
    </submittedName>
</protein>
<gene>
    <name evidence="2" type="ORF">METZ01_LOCUS370845</name>
</gene>
<keyword evidence="1" id="KW-1133">Transmembrane helix</keyword>
<organism evidence="2">
    <name type="scientific">marine metagenome</name>
    <dbReference type="NCBI Taxonomy" id="408172"/>
    <lineage>
        <taxon>unclassified sequences</taxon>
        <taxon>metagenomes</taxon>
        <taxon>ecological metagenomes</taxon>
    </lineage>
</organism>
<feature type="non-terminal residue" evidence="2">
    <location>
        <position position="1"/>
    </location>
</feature>
<evidence type="ECO:0000313" key="2">
    <source>
        <dbReference type="EMBL" id="SVD17991.1"/>
    </source>
</evidence>
<sequence>VFLGEDLLGWLLLALGGAMAVGNAMALIRPPAGLEDGDLERPPIWRSVLYIVLGTAAALWALATLVD</sequence>